<dbReference type="WBParaSite" id="MBELARI_LOCUS6165">
    <property type="protein sequence ID" value="MBELARI_LOCUS6165"/>
    <property type="gene ID" value="MBELARI_LOCUS6165"/>
</dbReference>
<organism evidence="3 4">
    <name type="scientific">Mesorhabditis belari</name>
    <dbReference type="NCBI Taxonomy" id="2138241"/>
    <lineage>
        <taxon>Eukaryota</taxon>
        <taxon>Metazoa</taxon>
        <taxon>Ecdysozoa</taxon>
        <taxon>Nematoda</taxon>
        <taxon>Chromadorea</taxon>
        <taxon>Rhabditida</taxon>
        <taxon>Rhabditina</taxon>
        <taxon>Rhabditomorpha</taxon>
        <taxon>Rhabditoidea</taxon>
        <taxon>Rhabditidae</taxon>
        <taxon>Mesorhabditinae</taxon>
        <taxon>Mesorhabditis</taxon>
    </lineage>
</organism>
<reference evidence="4" key="1">
    <citation type="submission" date="2024-02" db="UniProtKB">
        <authorList>
            <consortium name="WormBaseParasite"/>
        </authorList>
    </citation>
    <scope>IDENTIFICATION</scope>
</reference>
<dbReference type="Proteomes" id="UP000887575">
    <property type="component" value="Unassembled WGS sequence"/>
</dbReference>
<feature type="chain" id="PRO_5041911660" description="C-type lectin domain-containing protein" evidence="1">
    <location>
        <begin position="20"/>
        <end position="147"/>
    </location>
</feature>
<name>A0AAF3JAA1_9BILA</name>
<dbReference type="PROSITE" id="PS50041">
    <property type="entry name" value="C_TYPE_LECTIN_2"/>
    <property type="match status" value="1"/>
</dbReference>
<dbReference type="SMART" id="SM00034">
    <property type="entry name" value="CLECT"/>
    <property type="match status" value="1"/>
</dbReference>
<dbReference type="InterPro" id="IPR001304">
    <property type="entry name" value="C-type_lectin-like"/>
</dbReference>
<proteinExistence type="predicted"/>
<dbReference type="PANTHER" id="PTHR22803">
    <property type="entry name" value="MANNOSE, PHOSPHOLIPASE, LECTIN RECEPTOR RELATED"/>
    <property type="match status" value="1"/>
</dbReference>
<dbReference type="Pfam" id="PF00059">
    <property type="entry name" value="Lectin_C"/>
    <property type="match status" value="1"/>
</dbReference>
<accession>A0AAF3JAA1</accession>
<dbReference type="InterPro" id="IPR016187">
    <property type="entry name" value="CTDL_fold"/>
</dbReference>
<evidence type="ECO:0000313" key="3">
    <source>
        <dbReference type="Proteomes" id="UP000887575"/>
    </source>
</evidence>
<keyword evidence="1" id="KW-0732">Signal</keyword>
<dbReference type="InterPro" id="IPR016186">
    <property type="entry name" value="C-type_lectin-like/link_sf"/>
</dbReference>
<evidence type="ECO:0000313" key="4">
    <source>
        <dbReference type="WBParaSite" id="MBELARI_LOCUS6165"/>
    </source>
</evidence>
<evidence type="ECO:0000256" key="1">
    <source>
        <dbReference type="SAM" id="SignalP"/>
    </source>
</evidence>
<protein>
    <recommendedName>
        <fullName evidence="2">C-type lectin domain-containing protein</fullName>
    </recommendedName>
</protein>
<dbReference type="CDD" id="cd00037">
    <property type="entry name" value="CLECT"/>
    <property type="match status" value="1"/>
</dbReference>
<dbReference type="AlphaFoldDB" id="A0AAF3JAA1"/>
<sequence length="147" mass="16337">MKALLRVYLFSYLLQTIVSFDCPNGGFQIPNEDICVYSVTNAKSYSQAKSECQSLGGIPSKIQNIFENAFIFSSITTDFVYIGVELGSDNKFVYSDGTPLVYQNWASNQPDKTKPCTAMDPQTGKWTSVDCESIRPYTCTSNGAYKL</sequence>
<evidence type="ECO:0000259" key="2">
    <source>
        <dbReference type="PROSITE" id="PS50041"/>
    </source>
</evidence>
<dbReference type="Gene3D" id="3.10.100.10">
    <property type="entry name" value="Mannose-Binding Protein A, subunit A"/>
    <property type="match status" value="1"/>
</dbReference>
<feature type="domain" description="C-type lectin" evidence="2">
    <location>
        <begin position="31"/>
        <end position="140"/>
    </location>
</feature>
<keyword evidence="3" id="KW-1185">Reference proteome</keyword>
<dbReference type="InterPro" id="IPR050111">
    <property type="entry name" value="C-type_lectin/snaclec_domain"/>
</dbReference>
<dbReference type="SUPFAM" id="SSF56436">
    <property type="entry name" value="C-type lectin-like"/>
    <property type="match status" value="1"/>
</dbReference>
<feature type="signal peptide" evidence="1">
    <location>
        <begin position="1"/>
        <end position="19"/>
    </location>
</feature>